<gene>
    <name evidence="4" type="ORF">OMW55_08675</name>
</gene>
<dbReference type="PANTHER" id="PTHR43798">
    <property type="entry name" value="MONOACYLGLYCEROL LIPASE"/>
    <property type="match status" value="1"/>
</dbReference>
<keyword evidence="2" id="KW-0732">Signal</keyword>
<dbReference type="Proteomes" id="UP001526246">
    <property type="component" value="Unassembled WGS sequence"/>
</dbReference>
<reference evidence="4 5" key="1">
    <citation type="submission" date="2022-10" db="EMBL/GenBank/DDBJ databases">
        <title>Sphingomonas sp.</title>
        <authorList>
            <person name="Jin C."/>
        </authorList>
    </citation>
    <scope>NUCLEOTIDE SEQUENCE [LARGE SCALE GENOMIC DNA]</scope>
    <source>
        <strain evidence="4 5">BN140010</strain>
    </source>
</reference>
<evidence type="ECO:0000259" key="3">
    <source>
        <dbReference type="Pfam" id="PF12697"/>
    </source>
</evidence>
<accession>A0ABT3JGG2</accession>
<evidence type="ECO:0000256" key="2">
    <source>
        <dbReference type="SAM" id="SignalP"/>
    </source>
</evidence>
<dbReference type="SUPFAM" id="SSF53474">
    <property type="entry name" value="alpha/beta-Hydrolases"/>
    <property type="match status" value="1"/>
</dbReference>
<comment type="caution">
    <text evidence="4">The sequence shown here is derived from an EMBL/GenBank/DDBJ whole genome shotgun (WGS) entry which is preliminary data.</text>
</comment>
<evidence type="ECO:0000313" key="4">
    <source>
        <dbReference type="EMBL" id="MCW3797876.1"/>
    </source>
</evidence>
<dbReference type="PANTHER" id="PTHR43798:SF31">
    <property type="entry name" value="AB HYDROLASE SUPERFAMILY PROTEIN YCLE"/>
    <property type="match status" value="1"/>
</dbReference>
<organism evidence="4 5">
    <name type="scientific">Sphingomonas arvum</name>
    <dbReference type="NCBI Taxonomy" id="2992113"/>
    <lineage>
        <taxon>Bacteria</taxon>
        <taxon>Pseudomonadati</taxon>
        <taxon>Pseudomonadota</taxon>
        <taxon>Alphaproteobacteria</taxon>
        <taxon>Sphingomonadales</taxon>
        <taxon>Sphingomonadaceae</taxon>
        <taxon>Sphingomonas</taxon>
    </lineage>
</organism>
<dbReference type="Gene3D" id="3.40.50.1820">
    <property type="entry name" value="alpha/beta hydrolase"/>
    <property type="match status" value="1"/>
</dbReference>
<sequence>MLRLSLAALLITPVALPISAPALAAAPVHLPTRFSVVVEGHGPDVILIPGLSSTRDVWAATAADLRGRYRVHMVQLKGFGEPAGANASGPVLRPFVDDLATYIRANRLKQPAVIGHSMGGLAALMLGTGHPGVASRIMVVDSLAFIGPLFGAADVAAVTPRAGAMRAMMLARPGQTTPDFTLKPDCPGAEPVPSGEATMTNSALGACLVGYGGRVSDPRVVAQAMFDDMVTDMRGEVGRIQVPLTVLHAGPRDGDYGKLYTASYAGKVGVKLVGIPGSAHFIMQDQPRQFAEQVSAFLR</sequence>
<evidence type="ECO:0000256" key="1">
    <source>
        <dbReference type="ARBA" id="ARBA00022801"/>
    </source>
</evidence>
<feature type="signal peptide" evidence="2">
    <location>
        <begin position="1"/>
        <end position="24"/>
    </location>
</feature>
<keyword evidence="5" id="KW-1185">Reference proteome</keyword>
<dbReference type="InterPro" id="IPR050266">
    <property type="entry name" value="AB_hydrolase_sf"/>
</dbReference>
<dbReference type="InterPro" id="IPR000073">
    <property type="entry name" value="AB_hydrolase_1"/>
</dbReference>
<dbReference type="RefSeq" id="WP_264882442.1">
    <property type="nucleotide sequence ID" value="NZ_JAPDOB010000002.1"/>
</dbReference>
<dbReference type="Pfam" id="PF12697">
    <property type="entry name" value="Abhydrolase_6"/>
    <property type="match status" value="1"/>
</dbReference>
<dbReference type="GO" id="GO:0016787">
    <property type="term" value="F:hydrolase activity"/>
    <property type="evidence" value="ECO:0007669"/>
    <property type="project" value="UniProtKB-KW"/>
</dbReference>
<dbReference type="InterPro" id="IPR029058">
    <property type="entry name" value="AB_hydrolase_fold"/>
</dbReference>
<feature type="domain" description="AB hydrolase-1" evidence="3">
    <location>
        <begin position="45"/>
        <end position="292"/>
    </location>
</feature>
<protein>
    <submittedName>
        <fullName evidence="4">Alpha/beta hydrolase</fullName>
    </submittedName>
</protein>
<proteinExistence type="predicted"/>
<evidence type="ECO:0000313" key="5">
    <source>
        <dbReference type="Proteomes" id="UP001526246"/>
    </source>
</evidence>
<dbReference type="EMBL" id="JAPDOB010000002">
    <property type="protein sequence ID" value="MCW3797876.1"/>
    <property type="molecule type" value="Genomic_DNA"/>
</dbReference>
<keyword evidence="1 4" id="KW-0378">Hydrolase</keyword>
<feature type="chain" id="PRO_5045446943" evidence="2">
    <location>
        <begin position="25"/>
        <end position="299"/>
    </location>
</feature>
<name>A0ABT3JGG2_9SPHN</name>